<proteinExistence type="predicted"/>
<accession>A0A2T1M2Z6</accession>
<evidence type="ECO:0000313" key="1">
    <source>
        <dbReference type="EMBL" id="PSF39211.1"/>
    </source>
</evidence>
<evidence type="ECO:0000313" key="2">
    <source>
        <dbReference type="Proteomes" id="UP000239001"/>
    </source>
</evidence>
<comment type="caution">
    <text evidence="1">The sequence shown here is derived from an EMBL/GenBank/DDBJ whole genome shotgun (WGS) entry which is preliminary data.</text>
</comment>
<name>A0A2T1M2Z6_9CHRO</name>
<reference evidence="1 2" key="1">
    <citation type="submission" date="2018-03" db="EMBL/GenBank/DDBJ databases">
        <title>The ancient ancestry and fast evolution of plastids.</title>
        <authorList>
            <person name="Moore K.R."/>
            <person name="Magnabosco C."/>
            <person name="Momper L."/>
            <person name="Gold D.A."/>
            <person name="Bosak T."/>
            <person name="Fournier G.P."/>
        </authorList>
    </citation>
    <scope>NUCLEOTIDE SEQUENCE [LARGE SCALE GENOMIC DNA]</scope>
    <source>
        <strain evidence="1 2">CCALA 016</strain>
    </source>
</reference>
<dbReference type="OrthoDB" id="9779418at2"/>
<dbReference type="Gene3D" id="3.40.720.10">
    <property type="entry name" value="Alkaline Phosphatase, subunit A"/>
    <property type="match status" value="2"/>
</dbReference>
<dbReference type="InterPro" id="IPR002591">
    <property type="entry name" value="Phosphodiest/P_Trfase"/>
</dbReference>
<dbReference type="InterPro" id="IPR017850">
    <property type="entry name" value="Alkaline_phosphatase_core_sf"/>
</dbReference>
<dbReference type="RefSeq" id="WP_106454834.1">
    <property type="nucleotide sequence ID" value="NZ_PXOH01000001.1"/>
</dbReference>
<sequence length="508" mass="57993">MADDLHAPPLILLSFDGGNHELIEQWAKEGYLPTIAALMERGCWAKTTGPEHIAEHGTFLSLLSGISRQQHGYYYFRQMQSGSYDLQAFSHRDTNLLPFWSHLQGKKVAIIDAPDSNLVPRLPGIQLMQWSVHEAAIQMQPPCAEPATLLSDARRIFGPQISVSEFKANSTLSDDYQMYKQFLRRIEKKGQLCRKLLSNDRFDLVVVGFYEAHTAGHRLWKYRPEVEAENTLLTHAIRDIYQAIDREMGSLLQQLPNEANVFILSCFGIKDQYPTTGLIEAFCRQLGYQTILEATPSLKPLNLARRLLPESWRATIGTYLPLHVQERLLADHFRNSTDWSKTTAFAIPSLYTSFVRVNLRDREPQGIVQRGKEYQMILDRLELDFKQLIDPVTGKPAVERIVRTVDWFNCEPPDSLPDVFVEWQAARYFMQQVLHPRVTLVQEKQMNYHRDSYHSLSGFMVATGPSLRCQNGLSNISILDLAPTFLALMGISVPEEMMGSVLQAIIRD</sequence>
<dbReference type="Proteomes" id="UP000239001">
    <property type="component" value="Unassembled WGS sequence"/>
</dbReference>
<reference evidence="1 2" key="2">
    <citation type="submission" date="2018-03" db="EMBL/GenBank/DDBJ databases">
        <authorList>
            <person name="Keele B.F."/>
        </authorList>
    </citation>
    <scope>NUCLEOTIDE SEQUENCE [LARGE SCALE GENOMIC DNA]</scope>
    <source>
        <strain evidence="1 2">CCALA 016</strain>
    </source>
</reference>
<dbReference type="Pfam" id="PF01663">
    <property type="entry name" value="Phosphodiest"/>
    <property type="match status" value="1"/>
</dbReference>
<organism evidence="1 2">
    <name type="scientific">Aphanothece hegewaldii CCALA 016</name>
    <dbReference type="NCBI Taxonomy" id="2107694"/>
    <lineage>
        <taxon>Bacteria</taxon>
        <taxon>Bacillati</taxon>
        <taxon>Cyanobacteriota</taxon>
        <taxon>Cyanophyceae</taxon>
        <taxon>Oscillatoriophycideae</taxon>
        <taxon>Chroococcales</taxon>
        <taxon>Aphanothecaceae</taxon>
        <taxon>Aphanothece</taxon>
    </lineage>
</organism>
<evidence type="ECO:0008006" key="3">
    <source>
        <dbReference type="Google" id="ProtNLM"/>
    </source>
</evidence>
<dbReference type="AlphaFoldDB" id="A0A2T1M2Z6"/>
<keyword evidence="2" id="KW-1185">Reference proteome</keyword>
<protein>
    <recommendedName>
        <fullName evidence="3">Type I phosphodiesterase/nucleotide pyrophosphatase</fullName>
    </recommendedName>
</protein>
<gene>
    <name evidence="1" type="ORF">C7H19_00005</name>
</gene>
<dbReference type="SUPFAM" id="SSF53649">
    <property type="entry name" value="Alkaline phosphatase-like"/>
    <property type="match status" value="1"/>
</dbReference>
<dbReference type="EMBL" id="PXOH01000001">
    <property type="protein sequence ID" value="PSF39211.1"/>
    <property type="molecule type" value="Genomic_DNA"/>
</dbReference>